<gene>
    <name evidence="2" type="ORF">L211DRAFT_660901</name>
</gene>
<accession>A0A3N4LZ91</accession>
<sequence>MPDQSFGKHKARECIPSTGGFTGVDVSANRSPSRNKRAKKHHCTNSSDRWDECAATAPVDVYVPQGVTASTMDSLIRGNHSLANAPNAQLSKHKLSKNKTIQNASSKAIRKARKAVAEREAKAEIERLVDPPIEKSHTGEPGENLVLKMSKEKERKARKQEKRRRYKAAKQQHEPGASVRAPEEFIIQGDAEERQSSTAPPKDTKELKREKRAARKDRDRDRASHDIENPEAVQCSTDVPGIKSGALVQLIIGESSIYRSPIVKDASAQVPDIAQPPQCVSQASIDDNQSCVGFEMTKNPMMYSMEEAVRTESFDARDEPTGAAQAGAQIQEGTLYKFPGPGEKHWRNLSLEQRMTKIDLNPVGSDNGRKRFIWAKVEDGPVYASIVDLSCPSEIIDILIHWLQSRFVSRVPATDLGNTILAHTWKLLEFVLRDDKDKLDEIKTTFKYARRLGPRIQKWEIVQLKTEKTYTEIESLWGKNWKEQCVMETDIAGVRNVKWKHGIAKQVKKLASTAMERDIGRAEAWGLVLKEVLAKGERAAVGAEDIWVVLETLIER</sequence>
<feature type="region of interest" description="Disordered" evidence="1">
    <location>
        <begin position="127"/>
        <end position="228"/>
    </location>
</feature>
<dbReference type="AlphaFoldDB" id="A0A3N4LZ91"/>
<dbReference type="InParanoid" id="A0A3N4LZ91"/>
<dbReference type="EMBL" id="ML121533">
    <property type="protein sequence ID" value="RPB26899.1"/>
    <property type="molecule type" value="Genomic_DNA"/>
</dbReference>
<dbReference type="OrthoDB" id="5364924at2759"/>
<evidence type="ECO:0000256" key="1">
    <source>
        <dbReference type="SAM" id="MobiDB-lite"/>
    </source>
</evidence>
<keyword evidence="3" id="KW-1185">Reference proteome</keyword>
<evidence type="ECO:0000313" key="3">
    <source>
        <dbReference type="Proteomes" id="UP000267821"/>
    </source>
</evidence>
<feature type="compositionally biased region" description="Basic residues" evidence="1">
    <location>
        <begin position="33"/>
        <end position="43"/>
    </location>
</feature>
<protein>
    <submittedName>
        <fullName evidence="2">Uncharacterized protein</fullName>
    </submittedName>
</protein>
<feature type="compositionally biased region" description="Basic and acidic residues" evidence="1">
    <location>
        <begin position="127"/>
        <end position="140"/>
    </location>
</feature>
<dbReference type="Proteomes" id="UP000267821">
    <property type="component" value="Unassembled WGS sequence"/>
</dbReference>
<reference evidence="2 3" key="1">
    <citation type="journal article" date="2018" name="Nat. Ecol. Evol.">
        <title>Pezizomycetes genomes reveal the molecular basis of ectomycorrhizal truffle lifestyle.</title>
        <authorList>
            <person name="Murat C."/>
            <person name="Payen T."/>
            <person name="Noel B."/>
            <person name="Kuo A."/>
            <person name="Morin E."/>
            <person name="Chen J."/>
            <person name="Kohler A."/>
            <person name="Krizsan K."/>
            <person name="Balestrini R."/>
            <person name="Da Silva C."/>
            <person name="Montanini B."/>
            <person name="Hainaut M."/>
            <person name="Levati E."/>
            <person name="Barry K.W."/>
            <person name="Belfiori B."/>
            <person name="Cichocki N."/>
            <person name="Clum A."/>
            <person name="Dockter R.B."/>
            <person name="Fauchery L."/>
            <person name="Guy J."/>
            <person name="Iotti M."/>
            <person name="Le Tacon F."/>
            <person name="Lindquist E.A."/>
            <person name="Lipzen A."/>
            <person name="Malagnac F."/>
            <person name="Mello A."/>
            <person name="Molinier V."/>
            <person name="Miyauchi S."/>
            <person name="Poulain J."/>
            <person name="Riccioni C."/>
            <person name="Rubini A."/>
            <person name="Sitrit Y."/>
            <person name="Splivallo R."/>
            <person name="Traeger S."/>
            <person name="Wang M."/>
            <person name="Zifcakova L."/>
            <person name="Wipf D."/>
            <person name="Zambonelli A."/>
            <person name="Paolocci F."/>
            <person name="Nowrousian M."/>
            <person name="Ottonello S."/>
            <person name="Baldrian P."/>
            <person name="Spatafora J.W."/>
            <person name="Henrissat B."/>
            <person name="Nagy L.G."/>
            <person name="Aury J.M."/>
            <person name="Wincker P."/>
            <person name="Grigoriev I.V."/>
            <person name="Bonfante P."/>
            <person name="Martin F.M."/>
        </authorList>
    </citation>
    <scope>NUCLEOTIDE SEQUENCE [LARGE SCALE GENOMIC DNA]</scope>
    <source>
        <strain evidence="2 3">ATCC MYA-4762</strain>
    </source>
</reference>
<feature type="compositionally biased region" description="Basic and acidic residues" evidence="1">
    <location>
        <begin position="216"/>
        <end position="228"/>
    </location>
</feature>
<name>A0A3N4LZ91_9PEZI</name>
<organism evidence="2 3">
    <name type="scientific">Terfezia boudieri ATCC MYA-4762</name>
    <dbReference type="NCBI Taxonomy" id="1051890"/>
    <lineage>
        <taxon>Eukaryota</taxon>
        <taxon>Fungi</taxon>
        <taxon>Dikarya</taxon>
        <taxon>Ascomycota</taxon>
        <taxon>Pezizomycotina</taxon>
        <taxon>Pezizomycetes</taxon>
        <taxon>Pezizales</taxon>
        <taxon>Pezizaceae</taxon>
        <taxon>Terfezia</taxon>
    </lineage>
</organism>
<proteinExistence type="predicted"/>
<feature type="compositionally biased region" description="Basic residues" evidence="1">
    <location>
        <begin position="156"/>
        <end position="170"/>
    </location>
</feature>
<evidence type="ECO:0000313" key="2">
    <source>
        <dbReference type="EMBL" id="RPB26899.1"/>
    </source>
</evidence>
<feature type="region of interest" description="Disordered" evidence="1">
    <location>
        <begin position="1"/>
        <end position="48"/>
    </location>
</feature>